<protein>
    <submittedName>
        <fullName evidence="8">DsbA family protein</fullName>
    </submittedName>
</protein>
<comment type="caution">
    <text evidence="8">The sequence shown here is derived from an EMBL/GenBank/DDBJ whole genome shotgun (WGS) entry which is preliminary data.</text>
</comment>
<dbReference type="InterPro" id="IPR036249">
    <property type="entry name" value="Thioredoxin-like_sf"/>
</dbReference>
<evidence type="ECO:0000256" key="4">
    <source>
        <dbReference type="ARBA" id="ARBA00023157"/>
    </source>
</evidence>
<dbReference type="PANTHER" id="PTHR13887:SF14">
    <property type="entry name" value="DISULFIDE BOND FORMATION PROTEIN D"/>
    <property type="match status" value="1"/>
</dbReference>
<evidence type="ECO:0000313" key="9">
    <source>
        <dbReference type="Proteomes" id="UP001165378"/>
    </source>
</evidence>
<dbReference type="RefSeq" id="WP_235051747.1">
    <property type="nucleotide sequence ID" value="NZ_JAKFHA010000004.1"/>
</dbReference>
<evidence type="ECO:0000313" key="8">
    <source>
        <dbReference type="EMBL" id="MCF2527587.1"/>
    </source>
</evidence>
<keyword evidence="6" id="KW-0472">Membrane</keyword>
<evidence type="ECO:0000256" key="1">
    <source>
        <dbReference type="ARBA" id="ARBA00005791"/>
    </source>
</evidence>
<evidence type="ECO:0000256" key="5">
    <source>
        <dbReference type="ARBA" id="ARBA00023284"/>
    </source>
</evidence>
<dbReference type="AlphaFoldDB" id="A0AA41PXV3"/>
<gene>
    <name evidence="8" type="ORF">LZ495_10220</name>
</gene>
<dbReference type="Pfam" id="PF13462">
    <property type="entry name" value="Thioredoxin_4"/>
    <property type="match status" value="1"/>
</dbReference>
<evidence type="ECO:0000256" key="6">
    <source>
        <dbReference type="SAM" id="Phobius"/>
    </source>
</evidence>
<evidence type="ECO:0000259" key="7">
    <source>
        <dbReference type="Pfam" id="PF13462"/>
    </source>
</evidence>
<proteinExistence type="inferred from homology"/>
<dbReference type="GO" id="GO:0016491">
    <property type="term" value="F:oxidoreductase activity"/>
    <property type="evidence" value="ECO:0007669"/>
    <property type="project" value="UniProtKB-KW"/>
</dbReference>
<sequence length="266" mass="28101">MRLILSADEGPTSRAYRRRVLVMASVGLLAVMMGILAQFSQATSAPGRPAGGVTPTAPAERTEAGTLPAGFFPGPGADGRVVGPQAAVGPMSLGRADAPVLMVEYSDFNCHYCGVFARETSSAVVKKYVDTGVLRIEYRSFPIRGESSYTLAQAAWAAGQQGRFWPFYDVLFDKGARSAASEDALVGYARAAGVPDLARFSADAASPAARAAVDQNVRDGVAAGVEMTPTFVINGKKLVGALPKETFFDEIDRAARNARMGMHMPF</sequence>
<dbReference type="Gene3D" id="3.40.30.10">
    <property type="entry name" value="Glutaredoxin"/>
    <property type="match status" value="1"/>
</dbReference>
<reference evidence="8" key="1">
    <citation type="submission" date="2022-01" db="EMBL/GenBank/DDBJ databases">
        <title>Genome-Based Taxonomic Classification of the Phylum Actinobacteria.</title>
        <authorList>
            <person name="Gao Y."/>
        </authorList>
    </citation>
    <scope>NUCLEOTIDE SEQUENCE</scope>
    <source>
        <strain evidence="8">KLBMP 8922</strain>
    </source>
</reference>
<comment type="similarity">
    <text evidence="1">Belongs to the thioredoxin family. DsbA subfamily.</text>
</comment>
<dbReference type="PANTHER" id="PTHR13887">
    <property type="entry name" value="GLUTATHIONE S-TRANSFERASE KAPPA"/>
    <property type="match status" value="1"/>
</dbReference>
<feature type="transmembrane region" description="Helical" evidence="6">
    <location>
        <begin position="20"/>
        <end position="39"/>
    </location>
</feature>
<keyword evidence="2" id="KW-0732">Signal</keyword>
<keyword evidence="5" id="KW-0676">Redox-active center</keyword>
<feature type="domain" description="Thioredoxin-like fold" evidence="7">
    <location>
        <begin position="89"/>
        <end position="252"/>
    </location>
</feature>
<accession>A0AA41PXV3</accession>
<keyword evidence="6" id="KW-0812">Transmembrane</keyword>
<evidence type="ECO:0000256" key="3">
    <source>
        <dbReference type="ARBA" id="ARBA00023002"/>
    </source>
</evidence>
<dbReference type="InterPro" id="IPR012336">
    <property type="entry name" value="Thioredoxin-like_fold"/>
</dbReference>
<evidence type="ECO:0000256" key="2">
    <source>
        <dbReference type="ARBA" id="ARBA00022729"/>
    </source>
</evidence>
<keyword evidence="4" id="KW-1015">Disulfide bond</keyword>
<dbReference type="EMBL" id="JAKFHA010000004">
    <property type="protein sequence ID" value="MCF2527587.1"/>
    <property type="molecule type" value="Genomic_DNA"/>
</dbReference>
<organism evidence="8 9">
    <name type="scientific">Yinghuangia soli</name>
    <dbReference type="NCBI Taxonomy" id="2908204"/>
    <lineage>
        <taxon>Bacteria</taxon>
        <taxon>Bacillati</taxon>
        <taxon>Actinomycetota</taxon>
        <taxon>Actinomycetes</taxon>
        <taxon>Kitasatosporales</taxon>
        <taxon>Streptomycetaceae</taxon>
        <taxon>Yinghuangia</taxon>
    </lineage>
</organism>
<name>A0AA41PXV3_9ACTN</name>
<dbReference type="SUPFAM" id="SSF52833">
    <property type="entry name" value="Thioredoxin-like"/>
    <property type="match status" value="1"/>
</dbReference>
<keyword evidence="9" id="KW-1185">Reference proteome</keyword>
<keyword evidence="6" id="KW-1133">Transmembrane helix</keyword>
<dbReference type="Proteomes" id="UP001165378">
    <property type="component" value="Unassembled WGS sequence"/>
</dbReference>
<keyword evidence="3" id="KW-0560">Oxidoreductase</keyword>